<name>A0AAW0ZTC2_9HYME</name>
<gene>
    <name evidence="2" type="ORF">QLX08_006662</name>
</gene>
<reference evidence="2 3" key="1">
    <citation type="submission" date="2024-05" db="EMBL/GenBank/DDBJ databases">
        <title>The nuclear and mitochondrial genome assemblies of Tetragonisca angustula (Apidae: Meliponini), a tiny yet remarkable pollinator in the Neotropics.</title>
        <authorList>
            <person name="Ferrari R."/>
            <person name="Ricardo P.C."/>
            <person name="Dias F.C."/>
            <person name="Araujo N.S."/>
            <person name="Soares D.O."/>
            <person name="Zhou Q.-S."/>
            <person name="Zhu C.-D."/>
            <person name="Coutinho L."/>
            <person name="Airas M.C."/>
            <person name="Batista T.M."/>
        </authorList>
    </citation>
    <scope>NUCLEOTIDE SEQUENCE [LARGE SCALE GENOMIC DNA]</scope>
    <source>
        <strain evidence="2">ASF017062</strain>
        <tissue evidence="2">Abdomen</tissue>
    </source>
</reference>
<dbReference type="GO" id="GO:0005634">
    <property type="term" value="C:nucleus"/>
    <property type="evidence" value="ECO:0007669"/>
    <property type="project" value="TreeGrafter"/>
</dbReference>
<dbReference type="InterPro" id="IPR002885">
    <property type="entry name" value="PPR_rpt"/>
</dbReference>
<feature type="repeat" description="PPR" evidence="1">
    <location>
        <begin position="172"/>
        <end position="206"/>
    </location>
</feature>
<dbReference type="GO" id="GO:0003730">
    <property type="term" value="F:mRNA 3'-UTR binding"/>
    <property type="evidence" value="ECO:0007669"/>
    <property type="project" value="TreeGrafter"/>
</dbReference>
<dbReference type="Pfam" id="PF13041">
    <property type="entry name" value="PPR_2"/>
    <property type="match status" value="2"/>
</dbReference>
<comment type="caution">
    <text evidence="2">The sequence shown here is derived from an EMBL/GenBank/DDBJ whole genome shotgun (WGS) entry which is preliminary data.</text>
</comment>
<dbReference type="GO" id="GO:0005739">
    <property type="term" value="C:mitochondrion"/>
    <property type="evidence" value="ECO:0007669"/>
    <property type="project" value="TreeGrafter"/>
</dbReference>
<feature type="repeat" description="PPR" evidence="1">
    <location>
        <begin position="207"/>
        <end position="241"/>
    </location>
</feature>
<evidence type="ECO:0000313" key="3">
    <source>
        <dbReference type="Proteomes" id="UP001432146"/>
    </source>
</evidence>
<dbReference type="AlphaFoldDB" id="A0AAW0ZTC2"/>
<dbReference type="PROSITE" id="PS51375">
    <property type="entry name" value="PPR"/>
    <property type="match status" value="2"/>
</dbReference>
<dbReference type="InterPro" id="IPR033490">
    <property type="entry name" value="LRP130"/>
</dbReference>
<dbReference type="EMBL" id="JAWNGG020000121">
    <property type="protein sequence ID" value="KAK9300813.1"/>
    <property type="molecule type" value="Genomic_DNA"/>
</dbReference>
<sequence>MINILLKCVNYLKVHLKVVILIENKKMIHFVSQQCCKSYNNILKRDIVLDSAKSYQQALINKKYNNIRRNIEIHKYIWKTEMASIIDLIDSVYVINSHKMLSLLNWCNNINDCLSADKVNFGRSLWILLHVCNFEISIAHYNALLSLYMKNGYNFSIMELLMDMKSKQIYPNNNTYSICIKYYCMKGNIDKALILFKDMKIVHFYATESIFNSLMLGYSKSGDIENVTKILNHMKKHELQSTTETYAVLMSTYAELNNIVKIKEIIQMCNLRNIHFRNNNILNVIYILAKNNNIQDVQIMYKYLKKKNTISNEEIDVILKLISINHIHIAMTALSCIGLHDRHPQFENVIRLILEHIVNNSVVINDIIKLLTTFKDEMTFKKCFSILIYYSLMKNNDLSLPLLKIFKNYCLIKPHYFWPLLINEAIKHNFQGILDILKIMINDFNVLPCIDTISEYVLPFSFGEISYAKNLLMKYNVNETMFNNAHVLSLLRKKKLSEAATYMQYSKGEYFYKIIAPDLRYVSLLKNDPQKFVNMSKILVDSTTSSIDSTDSDLTLILNNKSCKITFVSMDKQLHDFMFEFPSQKTWLIKVINRLIKCNIILETETIERIREFLHEEATNDVVYVLENLKK</sequence>
<dbReference type="PANTHER" id="PTHR46669">
    <property type="entry name" value="LEUCINE-RICH PPR MOTIF-CONTAINING PROTEIN, MITOCHONDRIAL"/>
    <property type="match status" value="1"/>
</dbReference>
<keyword evidence="3" id="KW-1185">Reference proteome</keyword>
<organism evidence="2 3">
    <name type="scientific">Tetragonisca angustula</name>
    <dbReference type="NCBI Taxonomy" id="166442"/>
    <lineage>
        <taxon>Eukaryota</taxon>
        <taxon>Metazoa</taxon>
        <taxon>Ecdysozoa</taxon>
        <taxon>Arthropoda</taxon>
        <taxon>Hexapoda</taxon>
        <taxon>Insecta</taxon>
        <taxon>Pterygota</taxon>
        <taxon>Neoptera</taxon>
        <taxon>Endopterygota</taxon>
        <taxon>Hymenoptera</taxon>
        <taxon>Apocrita</taxon>
        <taxon>Aculeata</taxon>
        <taxon>Apoidea</taxon>
        <taxon>Anthophila</taxon>
        <taxon>Apidae</taxon>
        <taxon>Tetragonisca</taxon>
    </lineage>
</organism>
<accession>A0AAW0ZTC2</accession>
<dbReference type="PANTHER" id="PTHR46669:SF1">
    <property type="entry name" value="LEUCINE-RICH PPR MOTIF-CONTAINING PROTEIN, MITOCHONDRIAL"/>
    <property type="match status" value="1"/>
</dbReference>
<proteinExistence type="predicted"/>
<dbReference type="Gene3D" id="1.25.40.10">
    <property type="entry name" value="Tetratricopeptide repeat domain"/>
    <property type="match status" value="1"/>
</dbReference>
<dbReference type="InterPro" id="IPR011990">
    <property type="entry name" value="TPR-like_helical_dom_sf"/>
</dbReference>
<evidence type="ECO:0000313" key="2">
    <source>
        <dbReference type="EMBL" id="KAK9300813.1"/>
    </source>
</evidence>
<evidence type="ECO:0000256" key="1">
    <source>
        <dbReference type="PROSITE-ProRule" id="PRU00708"/>
    </source>
</evidence>
<dbReference type="NCBIfam" id="TIGR00756">
    <property type="entry name" value="PPR"/>
    <property type="match status" value="1"/>
</dbReference>
<protein>
    <recommendedName>
        <fullName evidence="4">Leucine-rich PPR motif-containing protein, mitochondrial</fullName>
    </recommendedName>
</protein>
<dbReference type="Proteomes" id="UP001432146">
    <property type="component" value="Unassembled WGS sequence"/>
</dbReference>
<evidence type="ECO:0008006" key="4">
    <source>
        <dbReference type="Google" id="ProtNLM"/>
    </source>
</evidence>
<dbReference type="GO" id="GO:0070129">
    <property type="term" value="P:regulation of mitochondrial translation"/>
    <property type="evidence" value="ECO:0007669"/>
    <property type="project" value="TreeGrafter"/>
</dbReference>